<protein>
    <submittedName>
        <fullName evidence="4">SDR family oxidoreductase</fullName>
    </submittedName>
</protein>
<dbReference type="FunFam" id="3.40.50.720:FF:000084">
    <property type="entry name" value="Short-chain dehydrogenase reductase"/>
    <property type="match status" value="1"/>
</dbReference>
<dbReference type="InterPro" id="IPR002347">
    <property type="entry name" value="SDR_fam"/>
</dbReference>
<gene>
    <name evidence="4" type="ORF">H5S41_09510</name>
</gene>
<dbReference type="PANTHER" id="PTHR24321:SF11">
    <property type="entry name" value="BLR0893 PROTEIN"/>
    <property type="match status" value="1"/>
</dbReference>
<dbReference type="PRINTS" id="PR00080">
    <property type="entry name" value="SDRFAMILY"/>
</dbReference>
<dbReference type="InterPro" id="IPR036291">
    <property type="entry name" value="NAD(P)-bd_dom_sf"/>
</dbReference>
<dbReference type="GO" id="GO:0016491">
    <property type="term" value="F:oxidoreductase activity"/>
    <property type="evidence" value="ECO:0007669"/>
    <property type="project" value="UniProtKB-KW"/>
</dbReference>
<dbReference type="PANTHER" id="PTHR24321">
    <property type="entry name" value="DEHYDROGENASES, SHORT CHAIN"/>
    <property type="match status" value="1"/>
</dbReference>
<dbReference type="Proteomes" id="UP000547628">
    <property type="component" value="Unassembled WGS sequence"/>
</dbReference>
<reference evidence="4 5" key="1">
    <citation type="submission" date="2020-07" db="EMBL/GenBank/DDBJ databases">
        <title>Description of Limosilactobacillus balticus sp. nov., Limosilactobacillus agrestis sp. nov., Limosilactobacillus albertensis sp. nov., Limosilactobacillus rudii sp. nov., Limosilactobacillus fastidiosus sp. nov., five novel Limosilactobacillus species isolated from the vertebrate gastrointestinal tract, and proposal of 6 subspecies of Limosilactobacillus reuteri adapted to the gastrointestinal tract of specific vertebrate hosts.</title>
        <authorList>
            <person name="Li F."/>
            <person name="Cheng C."/>
            <person name="Zheng J."/>
            <person name="Quevedo R.M."/>
            <person name="Li J."/>
            <person name="Roos S."/>
            <person name="Gaenzle M.G."/>
            <person name="Walter J."/>
        </authorList>
    </citation>
    <scope>NUCLEOTIDE SEQUENCE [LARGE SCALE GENOMIC DNA]</scope>
    <source>
        <strain evidence="4 5">Lr3000</strain>
    </source>
</reference>
<dbReference type="RefSeq" id="WP_182603129.1">
    <property type="nucleotide sequence ID" value="NZ_JACIVD010000069.1"/>
</dbReference>
<evidence type="ECO:0000313" key="5">
    <source>
        <dbReference type="Proteomes" id="UP000547628"/>
    </source>
</evidence>
<dbReference type="EMBL" id="JACIVD010000069">
    <property type="protein sequence ID" value="MBB1124189.1"/>
    <property type="molecule type" value="Genomic_DNA"/>
</dbReference>
<dbReference type="SUPFAM" id="SSF51735">
    <property type="entry name" value="NAD(P)-binding Rossmann-fold domains"/>
    <property type="match status" value="1"/>
</dbReference>
<comment type="similarity">
    <text evidence="1 3">Belongs to the short-chain dehydrogenases/reductases (SDR) family.</text>
</comment>
<sequence>MKTIVITGAATGMGLSMSKLFYQKGWNVVMAGRNKEQGEQAASSIKRKDNKNRIIFVQTDVADSSSVQNLSNETYQYFEHADAIINNAGIFMQGRIDELSEENWNRVINVDFNSIFLMTKYFVPKMMARKSGSILNIASVSGLFGDYSIASYSAAKGAVVNLVRSMALDYGKYGIRVNNICPGATETAMFKQNPESIQQKYRKASPLGYIAKPQDIAQAAYFLSNDEMAHAITGVNLPVTTGFGIFSGQPKQ</sequence>
<comment type="caution">
    <text evidence="4">The sequence shown here is derived from an EMBL/GenBank/DDBJ whole genome shotgun (WGS) entry which is preliminary data.</text>
</comment>
<dbReference type="AlphaFoldDB" id="A0A839HBD1"/>
<name>A0A839HBD1_9LACO</name>
<evidence type="ECO:0000256" key="2">
    <source>
        <dbReference type="ARBA" id="ARBA00023002"/>
    </source>
</evidence>
<dbReference type="Pfam" id="PF00106">
    <property type="entry name" value="adh_short"/>
    <property type="match status" value="1"/>
</dbReference>
<accession>A0A839HBD1</accession>
<evidence type="ECO:0000256" key="1">
    <source>
        <dbReference type="ARBA" id="ARBA00006484"/>
    </source>
</evidence>
<dbReference type="PROSITE" id="PS00061">
    <property type="entry name" value="ADH_SHORT"/>
    <property type="match status" value="1"/>
</dbReference>
<dbReference type="PRINTS" id="PR00081">
    <property type="entry name" value="GDHRDH"/>
</dbReference>
<dbReference type="GO" id="GO:0008206">
    <property type="term" value="P:bile acid metabolic process"/>
    <property type="evidence" value="ECO:0007669"/>
    <property type="project" value="UniProtKB-ARBA"/>
</dbReference>
<dbReference type="CDD" id="cd05233">
    <property type="entry name" value="SDR_c"/>
    <property type="match status" value="1"/>
</dbReference>
<dbReference type="InterPro" id="IPR020904">
    <property type="entry name" value="Sc_DH/Rdtase_CS"/>
</dbReference>
<evidence type="ECO:0000256" key="3">
    <source>
        <dbReference type="RuleBase" id="RU000363"/>
    </source>
</evidence>
<dbReference type="Gene3D" id="3.40.50.720">
    <property type="entry name" value="NAD(P)-binding Rossmann-like Domain"/>
    <property type="match status" value="1"/>
</dbReference>
<keyword evidence="2" id="KW-0560">Oxidoreductase</keyword>
<proteinExistence type="inferred from homology"/>
<evidence type="ECO:0000313" key="4">
    <source>
        <dbReference type="EMBL" id="MBB1124189.1"/>
    </source>
</evidence>
<organism evidence="4 5">
    <name type="scientific">Limosilactobacillus albertensis</name>
    <dbReference type="NCBI Taxonomy" id="2759752"/>
    <lineage>
        <taxon>Bacteria</taxon>
        <taxon>Bacillati</taxon>
        <taxon>Bacillota</taxon>
        <taxon>Bacilli</taxon>
        <taxon>Lactobacillales</taxon>
        <taxon>Lactobacillaceae</taxon>
        <taxon>Limosilactobacillus</taxon>
    </lineage>
</organism>